<name>A0ABN8YMH1_RANTA</name>
<evidence type="ECO:0000313" key="2">
    <source>
        <dbReference type="EMBL" id="CAI9162669.1"/>
    </source>
</evidence>
<feature type="compositionally biased region" description="Basic and acidic residues" evidence="1">
    <location>
        <begin position="65"/>
        <end position="76"/>
    </location>
</feature>
<organism evidence="2 3">
    <name type="scientific">Rangifer tarandus platyrhynchus</name>
    <name type="common">Svalbard reindeer</name>
    <dbReference type="NCBI Taxonomy" id="3082113"/>
    <lineage>
        <taxon>Eukaryota</taxon>
        <taxon>Metazoa</taxon>
        <taxon>Chordata</taxon>
        <taxon>Craniata</taxon>
        <taxon>Vertebrata</taxon>
        <taxon>Euteleostomi</taxon>
        <taxon>Mammalia</taxon>
        <taxon>Eutheria</taxon>
        <taxon>Laurasiatheria</taxon>
        <taxon>Artiodactyla</taxon>
        <taxon>Ruminantia</taxon>
        <taxon>Pecora</taxon>
        <taxon>Cervidae</taxon>
        <taxon>Odocoileinae</taxon>
        <taxon>Rangifer</taxon>
    </lineage>
</organism>
<proteinExistence type="predicted"/>
<reference evidence="2" key="1">
    <citation type="submission" date="2023-04" db="EMBL/GenBank/DDBJ databases">
        <authorList>
            <consortium name="ELIXIR-Norway"/>
        </authorList>
    </citation>
    <scope>NUCLEOTIDE SEQUENCE [LARGE SCALE GENOMIC DNA]</scope>
</reference>
<dbReference type="EMBL" id="OX459957">
    <property type="protein sequence ID" value="CAI9162669.1"/>
    <property type="molecule type" value="Genomic_DNA"/>
</dbReference>
<feature type="region of interest" description="Disordered" evidence="1">
    <location>
        <begin position="1"/>
        <end position="76"/>
    </location>
</feature>
<protein>
    <submittedName>
        <fullName evidence="2">Uncharacterized protein</fullName>
    </submittedName>
</protein>
<feature type="compositionally biased region" description="Basic residues" evidence="1">
    <location>
        <begin position="40"/>
        <end position="49"/>
    </location>
</feature>
<accession>A0ABN8YMH1</accession>
<sequence length="104" mass="11478">MCHQHVEPAWAAPLAGGTPPTFEGSCRPGPLPAAPGSRSLGKRRRRPLGPRRVDRGPGSRPGLRRSPERRGAGYDWRMRPRTPRCSVGHGLWCERPGRPCARQI</sequence>
<evidence type="ECO:0000313" key="3">
    <source>
        <dbReference type="Proteomes" id="UP001176941"/>
    </source>
</evidence>
<keyword evidence="3" id="KW-1185">Reference proteome</keyword>
<gene>
    <name evidence="2" type="ORF">MRATA1EN1_LOCUS11631</name>
</gene>
<evidence type="ECO:0000256" key="1">
    <source>
        <dbReference type="SAM" id="MobiDB-lite"/>
    </source>
</evidence>
<dbReference type="Proteomes" id="UP001176941">
    <property type="component" value="Chromosome 21"/>
</dbReference>